<keyword evidence="3" id="KW-0067">ATP-binding</keyword>
<sequence length="266" mass="30830">MIIGNKYKLIKSIGEGAFGKIFSAENVRTREMVAIKSEPISTESKMLKYETKVYQYLGNRIGFPQVKWFGVENGRYFMAITLLGESLTSYKNNSNTQLSLANIFLICQKMVERLEYIHCKGLIHRDIKPDNFLFKGEELYLIDFGLCKKYKRADGEHIEERSNRTPLGTANFISVNVHCGIEPSRRDDIESVGYIILFMLLKDDLPWSKYNSSNHSEMSKEKIGILEQKIPAFLKEYLIYCRTLKFDDTPDYSYLKKLFSNNENEG</sequence>
<dbReference type="Gene3D" id="1.10.510.10">
    <property type="entry name" value="Transferase(Phosphotransferase) domain 1"/>
    <property type="match status" value="1"/>
</dbReference>
<dbReference type="PANTHER" id="PTHR11909">
    <property type="entry name" value="CASEIN KINASE-RELATED"/>
    <property type="match status" value="1"/>
</dbReference>
<evidence type="ECO:0000256" key="2">
    <source>
        <dbReference type="ARBA" id="ARBA00022741"/>
    </source>
</evidence>
<protein>
    <recommendedName>
        <fullName evidence="1">non-specific serine/threonine protein kinase</fullName>
        <ecNumber evidence="1">2.7.11.1</ecNumber>
    </recommendedName>
</protein>
<evidence type="ECO:0000259" key="4">
    <source>
        <dbReference type="PROSITE" id="PS50011"/>
    </source>
</evidence>
<dbReference type="EMBL" id="MN740991">
    <property type="protein sequence ID" value="QHU21628.1"/>
    <property type="molecule type" value="Genomic_DNA"/>
</dbReference>
<dbReference type="PROSITE" id="PS50011">
    <property type="entry name" value="PROTEIN_KINASE_DOM"/>
    <property type="match status" value="1"/>
</dbReference>
<organism evidence="5">
    <name type="scientific">viral metagenome</name>
    <dbReference type="NCBI Taxonomy" id="1070528"/>
    <lineage>
        <taxon>unclassified sequences</taxon>
        <taxon>metagenomes</taxon>
        <taxon>organismal metagenomes</taxon>
    </lineage>
</organism>
<dbReference type="InterPro" id="IPR017441">
    <property type="entry name" value="Protein_kinase_ATP_BS"/>
</dbReference>
<dbReference type="InterPro" id="IPR011009">
    <property type="entry name" value="Kinase-like_dom_sf"/>
</dbReference>
<dbReference type="InterPro" id="IPR000719">
    <property type="entry name" value="Prot_kinase_dom"/>
</dbReference>
<reference evidence="5" key="1">
    <citation type="journal article" date="2020" name="Nature">
        <title>Giant virus diversity and host interactions through global metagenomics.</title>
        <authorList>
            <person name="Schulz F."/>
            <person name="Roux S."/>
            <person name="Paez-Espino D."/>
            <person name="Jungbluth S."/>
            <person name="Walsh D.A."/>
            <person name="Denef V.J."/>
            <person name="McMahon K.D."/>
            <person name="Konstantinidis K.T."/>
            <person name="Eloe-Fadrosh E.A."/>
            <person name="Kyrpides N.C."/>
            <person name="Woyke T."/>
        </authorList>
    </citation>
    <scope>NUCLEOTIDE SEQUENCE</scope>
    <source>
        <strain evidence="5">GVMAG-S-3300013094-109</strain>
    </source>
</reference>
<dbReference type="GO" id="GO:0004674">
    <property type="term" value="F:protein serine/threonine kinase activity"/>
    <property type="evidence" value="ECO:0007669"/>
    <property type="project" value="UniProtKB-EC"/>
</dbReference>
<evidence type="ECO:0000256" key="1">
    <source>
        <dbReference type="ARBA" id="ARBA00012513"/>
    </source>
</evidence>
<dbReference type="PROSITE" id="PS00107">
    <property type="entry name" value="PROTEIN_KINASE_ATP"/>
    <property type="match status" value="1"/>
</dbReference>
<name>A0A6C0KZ98_9ZZZZ</name>
<dbReference type="InterPro" id="IPR050235">
    <property type="entry name" value="CK1_Ser-Thr_kinase"/>
</dbReference>
<proteinExistence type="predicted"/>
<keyword evidence="2" id="KW-0547">Nucleotide-binding</keyword>
<dbReference type="EC" id="2.7.11.1" evidence="1"/>
<dbReference type="Pfam" id="PF00069">
    <property type="entry name" value="Pkinase"/>
    <property type="match status" value="1"/>
</dbReference>
<dbReference type="SUPFAM" id="SSF56112">
    <property type="entry name" value="Protein kinase-like (PK-like)"/>
    <property type="match status" value="1"/>
</dbReference>
<evidence type="ECO:0000313" key="5">
    <source>
        <dbReference type="EMBL" id="QHU21628.1"/>
    </source>
</evidence>
<feature type="domain" description="Protein kinase" evidence="4">
    <location>
        <begin position="7"/>
        <end position="266"/>
    </location>
</feature>
<accession>A0A6C0KZ98</accession>
<dbReference type="AlphaFoldDB" id="A0A6C0KZ98"/>
<dbReference type="SMART" id="SM00220">
    <property type="entry name" value="S_TKc"/>
    <property type="match status" value="1"/>
</dbReference>
<dbReference type="PROSITE" id="PS00108">
    <property type="entry name" value="PROTEIN_KINASE_ST"/>
    <property type="match status" value="1"/>
</dbReference>
<evidence type="ECO:0000256" key="3">
    <source>
        <dbReference type="ARBA" id="ARBA00022840"/>
    </source>
</evidence>
<dbReference type="GO" id="GO:0005524">
    <property type="term" value="F:ATP binding"/>
    <property type="evidence" value="ECO:0007669"/>
    <property type="project" value="UniProtKB-KW"/>
</dbReference>
<dbReference type="InterPro" id="IPR008271">
    <property type="entry name" value="Ser/Thr_kinase_AS"/>
</dbReference>